<proteinExistence type="predicted"/>
<dbReference type="Proteomes" id="UP000886998">
    <property type="component" value="Unassembled WGS sequence"/>
</dbReference>
<evidence type="ECO:0000313" key="1">
    <source>
        <dbReference type="EMBL" id="GFY40162.1"/>
    </source>
</evidence>
<keyword evidence="2" id="KW-1185">Reference proteome</keyword>
<dbReference type="AlphaFoldDB" id="A0A8X6WRM3"/>
<protein>
    <submittedName>
        <fullName evidence="1">Uncharacterized protein</fullName>
    </submittedName>
</protein>
<organism evidence="1 2">
    <name type="scientific">Trichonephila inaurata madagascariensis</name>
    <dbReference type="NCBI Taxonomy" id="2747483"/>
    <lineage>
        <taxon>Eukaryota</taxon>
        <taxon>Metazoa</taxon>
        <taxon>Ecdysozoa</taxon>
        <taxon>Arthropoda</taxon>
        <taxon>Chelicerata</taxon>
        <taxon>Arachnida</taxon>
        <taxon>Araneae</taxon>
        <taxon>Araneomorphae</taxon>
        <taxon>Entelegynae</taxon>
        <taxon>Araneoidea</taxon>
        <taxon>Nephilidae</taxon>
        <taxon>Trichonephila</taxon>
        <taxon>Trichonephila inaurata</taxon>
    </lineage>
</organism>
<dbReference type="OrthoDB" id="6763258at2759"/>
<reference evidence="1" key="1">
    <citation type="submission" date="2020-08" db="EMBL/GenBank/DDBJ databases">
        <title>Multicomponent nature underlies the extraordinary mechanical properties of spider dragline silk.</title>
        <authorList>
            <person name="Kono N."/>
            <person name="Nakamura H."/>
            <person name="Mori M."/>
            <person name="Yoshida Y."/>
            <person name="Ohtoshi R."/>
            <person name="Malay A.D."/>
            <person name="Moran D.A.P."/>
            <person name="Tomita M."/>
            <person name="Numata K."/>
            <person name="Arakawa K."/>
        </authorList>
    </citation>
    <scope>NUCLEOTIDE SEQUENCE</scope>
</reference>
<name>A0A8X6WRM3_9ARAC</name>
<gene>
    <name evidence="1" type="ORF">TNIN_11801</name>
</gene>
<sequence>MGKVPGLKQEDTSANLVTSLLIKNNSIADLWKMEILGIMDLVETKSKEMEKNAVKHFMKTVDRDEKGRYWFPRRPQSPRLELLACCIGARLTSSIRKAMNLEDIPSLAGWKLGNISQELVTLLISHQWLLCPGISEIKMVGGFTVVKTSEEDWPVTVSQCNLEEILKERKKAIVLLITL</sequence>
<comment type="caution">
    <text evidence="1">The sequence shown here is derived from an EMBL/GenBank/DDBJ whole genome shotgun (WGS) entry which is preliminary data.</text>
</comment>
<accession>A0A8X6WRM3</accession>
<dbReference type="EMBL" id="BMAV01001738">
    <property type="protein sequence ID" value="GFY40162.1"/>
    <property type="molecule type" value="Genomic_DNA"/>
</dbReference>
<evidence type="ECO:0000313" key="2">
    <source>
        <dbReference type="Proteomes" id="UP000886998"/>
    </source>
</evidence>